<dbReference type="Proteomes" id="UP000199035">
    <property type="component" value="Unassembled WGS sequence"/>
</dbReference>
<sequence length="64" mass="6697">MIYGVDYLFHSVLSPYLNCGLLMAKEVCDAAEAAYYTGHAPLNSVEGLSGKFSAGGNMFGVSTG</sequence>
<proteinExistence type="predicted"/>
<dbReference type="AlphaFoldDB" id="A0A1H3HXX8"/>
<evidence type="ECO:0000313" key="2">
    <source>
        <dbReference type="Proteomes" id="UP000199035"/>
    </source>
</evidence>
<dbReference type="SUPFAM" id="SSF48173">
    <property type="entry name" value="Cryptochrome/photolyase FAD-binding domain"/>
    <property type="match status" value="1"/>
</dbReference>
<organism evidence="1 2">
    <name type="scientific">Acinetobacter kyonggiensis</name>
    <dbReference type="NCBI Taxonomy" id="595670"/>
    <lineage>
        <taxon>Bacteria</taxon>
        <taxon>Pseudomonadati</taxon>
        <taxon>Pseudomonadota</taxon>
        <taxon>Gammaproteobacteria</taxon>
        <taxon>Moraxellales</taxon>
        <taxon>Moraxellaceae</taxon>
        <taxon>Acinetobacter</taxon>
    </lineage>
</organism>
<evidence type="ECO:0000313" key="1">
    <source>
        <dbReference type="EMBL" id="SDY20297.1"/>
    </source>
</evidence>
<name>A0A1H3HXX8_9GAMM</name>
<keyword evidence="2" id="KW-1185">Reference proteome</keyword>
<reference evidence="2" key="1">
    <citation type="submission" date="2016-10" db="EMBL/GenBank/DDBJ databases">
        <authorList>
            <person name="Varghese N."/>
            <person name="Submissions S."/>
        </authorList>
    </citation>
    <scope>NUCLEOTIDE SEQUENCE [LARGE SCALE GENOMIC DNA]</scope>
    <source>
        <strain evidence="2">ANC 5109</strain>
    </source>
</reference>
<dbReference type="Gene3D" id="1.25.40.80">
    <property type="match status" value="1"/>
</dbReference>
<dbReference type="STRING" id="595670.SAMN05421643_10599"/>
<dbReference type="InterPro" id="IPR036134">
    <property type="entry name" value="Crypto/Photolyase_FAD-like_sf"/>
</dbReference>
<dbReference type="GO" id="GO:0016829">
    <property type="term" value="F:lyase activity"/>
    <property type="evidence" value="ECO:0007669"/>
    <property type="project" value="UniProtKB-KW"/>
</dbReference>
<gene>
    <name evidence="1" type="ORF">SAMN05421643_10599</name>
</gene>
<keyword evidence="1" id="KW-0456">Lyase</keyword>
<dbReference type="EMBL" id="FNPK01000005">
    <property type="protein sequence ID" value="SDY20297.1"/>
    <property type="molecule type" value="Genomic_DNA"/>
</dbReference>
<protein>
    <submittedName>
        <fullName evidence="1">Deoxyribodipyrimidine photolyase-related protein</fullName>
    </submittedName>
</protein>
<accession>A0A1H3HXX8</accession>